<dbReference type="FunFam" id="2.60.40.10:FF:000020">
    <property type="entry name" value="Fibroblast growth factor receptor"/>
    <property type="match status" value="2"/>
</dbReference>
<feature type="region of interest" description="Disordered" evidence="26">
    <location>
        <begin position="197"/>
        <end position="229"/>
    </location>
</feature>
<dbReference type="GO" id="GO:0043235">
    <property type="term" value="C:receptor complex"/>
    <property type="evidence" value="ECO:0007669"/>
    <property type="project" value="TreeGrafter"/>
</dbReference>
<dbReference type="InterPro" id="IPR011009">
    <property type="entry name" value="Kinase-like_dom_sf"/>
</dbReference>
<keyword evidence="13 27" id="KW-1133">Transmembrane helix</keyword>
<evidence type="ECO:0000256" key="2">
    <source>
        <dbReference type="ARBA" id="ARBA00011902"/>
    </source>
</evidence>
<dbReference type="EMBL" id="RJVU01057857">
    <property type="protein sequence ID" value="ROK15840.1"/>
    <property type="molecule type" value="Genomic_DNA"/>
</dbReference>
<dbReference type="GO" id="GO:0005007">
    <property type="term" value="F:fibroblast growth factor receptor activity"/>
    <property type="evidence" value="ECO:0007669"/>
    <property type="project" value="InterPro"/>
</dbReference>
<dbReference type="SUPFAM" id="SSF56112">
    <property type="entry name" value="Protein kinase-like (PK-like)"/>
    <property type="match status" value="1"/>
</dbReference>
<keyword evidence="31" id="KW-1185">Reference proteome</keyword>
<dbReference type="GO" id="GO:0017134">
    <property type="term" value="F:fibroblast growth factor binding"/>
    <property type="evidence" value="ECO:0007669"/>
    <property type="project" value="TreeGrafter"/>
</dbReference>
<evidence type="ECO:0000256" key="15">
    <source>
        <dbReference type="ARBA" id="ARBA00023137"/>
    </source>
</evidence>
<feature type="disulfide bond" evidence="24">
    <location>
        <begin position="126"/>
        <end position="417"/>
    </location>
</feature>
<dbReference type="Gene3D" id="6.10.250.1740">
    <property type="match status" value="1"/>
</dbReference>
<organism evidence="30 31">
    <name type="scientific">Anabarilius grahami</name>
    <name type="common">Kanglang fish</name>
    <name type="synonym">Barilius grahami</name>
    <dbReference type="NCBI Taxonomy" id="495550"/>
    <lineage>
        <taxon>Eukaryota</taxon>
        <taxon>Metazoa</taxon>
        <taxon>Chordata</taxon>
        <taxon>Craniata</taxon>
        <taxon>Vertebrata</taxon>
        <taxon>Euteleostomi</taxon>
        <taxon>Actinopterygii</taxon>
        <taxon>Neopterygii</taxon>
        <taxon>Teleostei</taxon>
        <taxon>Ostariophysi</taxon>
        <taxon>Cypriniformes</taxon>
        <taxon>Xenocyprididae</taxon>
        <taxon>Xenocypridinae</taxon>
        <taxon>Xenocypridinae incertae sedis</taxon>
        <taxon>Anabarilius</taxon>
    </lineage>
</organism>
<evidence type="ECO:0000256" key="25">
    <source>
        <dbReference type="PROSITE-ProRule" id="PRU10141"/>
    </source>
</evidence>
<evidence type="ECO:0000256" key="24">
    <source>
        <dbReference type="PIRSR" id="PIRSR000628-3"/>
    </source>
</evidence>
<feature type="binding site" evidence="23">
    <location>
        <begin position="592"/>
        <end position="594"/>
    </location>
    <ligand>
        <name>ATP</name>
        <dbReference type="ChEBI" id="CHEBI:30616"/>
    </ligand>
</feature>
<feature type="active site" description="Proton acceptor" evidence="22">
    <location>
        <position position="653"/>
    </location>
</feature>
<dbReference type="PROSITE" id="PS00109">
    <property type="entry name" value="PROTEIN_KINASE_TYR"/>
    <property type="match status" value="1"/>
</dbReference>
<feature type="binding site" evidence="23">
    <location>
        <position position="657"/>
    </location>
    <ligand>
        <name>ATP</name>
        <dbReference type="ChEBI" id="CHEBI:30616"/>
    </ligand>
</feature>
<dbReference type="PANTHER" id="PTHR24416">
    <property type="entry name" value="TYROSINE-PROTEIN KINASE RECEPTOR"/>
    <property type="match status" value="1"/>
</dbReference>
<dbReference type="OrthoDB" id="5984265at2759"/>
<dbReference type="InterPro" id="IPR050122">
    <property type="entry name" value="RTK"/>
</dbReference>
<dbReference type="SMART" id="SM00409">
    <property type="entry name" value="IG"/>
    <property type="match status" value="3"/>
</dbReference>
<dbReference type="GO" id="GO:0008284">
    <property type="term" value="P:positive regulation of cell population proliferation"/>
    <property type="evidence" value="ECO:0007669"/>
    <property type="project" value="InterPro"/>
</dbReference>
<comment type="caution">
    <text evidence="30">The sequence shown here is derived from an EMBL/GenBank/DDBJ whole genome shotgun (WGS) entry which is preliminary data.</text>
</comment>
<keyword evidence="18" id="KW-0325">Glycoprotein</keyword>
<dbReference type="SUPFAM" id="SSF48726">
    <property type="entry name" value="Immunoglobulin"/>
    <property type="match status" value="3"/>
</dbReference>
<dbReference type="InterPro" id="IPR013783">
    <property type="entry name" value="Ig-like_fold"/>
</dbReference>
<keyword evidence="16 24" id="KW-1015">Disulfide bond</keyword>
<keyword evidence="9" id="KW-0677">Repeat</keyword>
<dbReference type="InterPro" id="IPR001245">
    <property type="entry name" value="Ser-Thr/Tyr_kinase_cat_dom"/>
</dbReference>
<dbReference type="PROSITE" id="PS50011">
    <property type="entry name" value="PROTEIN_KINASE_DOM"/>
    <property type="match status" value="1"/>
</dbReference>
<dbReference type="AlphaFoldDB" id="A0A3N0XX15"/>
<feature type="non-terminal residue" evidence="30">
    <location>
        <position position="1"/>
    </location>
</feature>
<comment type="catalytic activity">
    <reaction evidence="21">
        <text>L-tyrosyl-[protein] + ATP = O-phospho-L-tyrosyl-[protein] + ADP + H(+)</text>
        <dbReference type="Rhea" id="RHEA:10596"/>
        <dbReference type="Rhea" id="RHEA-COMP:10136"/>
        <dbReference type="Rhea" id="RHEA-COMP:20101"/>
        <dbReference type="ChEBI" id="CHEBI:15378"/>
        <dbReference type="ChEBI" id="CHEBI:30616"/>
        <dbReference type="ChEBI" id="CHEBI:46858"/>
        <dbReference type="ChEBI" id="CHEBI:61978"/>
        <dbReference type="ChEBI" id="CHEBI:456216"/>
        <dbReference type="EC" id="2.7.10.1"/>
    </reaction>
</comment>
<feature type="binding site" evidence="23">
    <location>
        <begin position="551"/>
        <end position="557"/>
    </location>
    <ligand>
        <name>ATP</name>
        <dbReference type="ChEBI" id="CHEBI:30616"/>
    </ligand>
</feature>
<dbReference type="Gene3D" id="2.60.40.10">
    <property type="entry name" value="Immunoglobulins"/>
    <property type="match status" value="4"/>
</dbReference>
<feature type="compositionally biased region" description="Basic and acidic residues" evidence="26">
    <location>
        <begin position="292"/>
        <end position="312"/>
    </location>
</feature>
<evidence type="ECO:0000256" key="27">
    <source>
        <dbReference type="SAM" id="Phobius"/>
    </source>
</evidence>
<reference evidence="30 31" key="1">
    <citation type="submission" date="2018-10" db="EMBL/GenBank/DDBJ databases">
        <title>Genome assembly for a Yunnan-Guizhou Plateau 3E fish, Anabarilius grahami (Regan), and its evolutionary and genetic applications.</title>
        <authorList>
            <person name="Jiang W."/>
        </authorList>
    </citation>
    <scope>NUCLEOTIDE SEQUENCE [LARGE SCALE GENOMIC DNA]</scope>
    <source>
        <strain evidence="30">AG-KIZ</strain>
        <tissue evidence="30">Muscle</tissue>
    </source>
</reference>
<dbReference type="InterPro" id="IPR000719">
    <property type="entry name" value="Prot_kinase_dom"/>
</dbReference>
<keyword evidence="15" id="KW-0829">Tyrosine-protein kinase</keyword>
<keyword evidence="19" id="KW-0393">Immunoglobulin domain</keyword>
<evidence type="ECO:0000256" key="21">
    <source>
        <dbReference type="ARBA" id="ARBA00051243"/>
    </source>
</evidence>
<evidence type="ECO:0000259" key="29">
    <source>
        <dbReference type="PROSITE" id="PS50835"/>
    </source>
</evidence>
<dbReference type="InterPro" id="IPR003599">
    <property type="entry name" value="Ig_sub"/>
</dbReference>
<dbReference type="CDD" id="cd05857">
    <property type="entry name" value="IgI_2_FGFR"/>
    <property type="match status" value="1"/>
</dbReference>
<evidence type="ECO:0000313" key="31">
    <source>
        <dbReference type="Proteomes" id="UP000281406"/>
    </source>
</evidence>
<keyword evidence="17 30" id="KW-0675">Receptor</keyword>
<dbReference type="PROSITE" id="PS50835">
    <property type="entry name" value="IG_LIKE"/>
    <property type="match status" value="1"/>
</dbReference>
<dbReference type="Gene3D" id="1.10.510.10">
    <property type="entry name" value="Transferase(Phosphotransferase) domain 1"/>
    <property type="match status" value="1"/>
</dbReference>
<dbReference type="InterPro" id="IPR007110">
    <property type="entry name" value="Ig-like_dom"/>
</dbReference>
<dbReference type="SMART" id="SM00408">
    <property type="entry name" value="IGc2"/>
    <property type="match status" value="3"/>
</dbReference>
<evidence type="ECO:0000256" key="8">
    <source>
        <dbReference type="ARBA" id="ARBA00022729"/>
    </source>
</evidence>
<dbReference type="FunFam" id="1.10.510.10:FF:000007">
    <property type="entry name" value="Fibroblast growth factor receptor"/>
    <property type="match status" value="1"/>
</dbReference>
<evidence type="ECO:0000256" key="16">
    <source>
        <dbReference type="ARBA" id="ARBA00023157"/>
    </source>
</evidence>
<evidence type="ECO:0000256" key="9">
    <source>
        <dbReference type="ARBA" id="ARBA00022737"/>
    </source>
</evidence>
<evidence type="ECO:0000256" key="1">
    <source>
        <dbReference type="ARBA" id="ARBA00004251"/>
    </source>
</evidence>
<dbReference type="GO" id="GO:0006915">
    <property type="term" value="P:apoptotic process"/>
    <property type="evidence" value="ECO:0007669"/>
    <property type="project" value="UniProtKB-KW"/>
</dbReference>
<dbReference type="PANTHER" id="PTHR24416:SF505">
    <property type="entry name" value="FIBROBLAST GROWTH FACTOR RECEPTOR 3"/>
    <property type="match status" value="1"/>
</dbReference>
<dbReference type="InterPro" id="IPR020635">
    <property type="entry name" value="Tyr_kinase_cat_dom"/>
</dbReference>
<gene>
    <name evidence="30" type="ORF">DPX16_10144</name>
</gene>
<dbReference type="InterPro" id="IPR008266">
    <property type="entry name" value="Tyr_kinase_AS"/>
</dbReference>
<evidence type="ECO:0000256" key="6">
    <source>
        <dbReference type="ARBA" id="ARBA00022692"/>
    </source>
</evidence>
<feature type="compositionally biased region" description="Low complexity" evidence="26">
    <location>
        <begin position="215"/>
        <end position="225"/>
    </location>
</feature>
<keyword evidence="8" id="KW-0732">Signal</keyword>
<dbReference type="Gene3D" id="3.30.200.20">
    <property type="entry name" value="Phosphorylase Kinase, domain 1"/>
    <property type="match status" value="1"/>
</dbReference>
<evidence type="ECO:0000256" key="26">
    <source>
        <dbReference type="SAM" id="MobiDB-lite"/>
    </source>
</evidence>
<dbReference type="GO" id="GO:0005886">
    <property type="term" value="C:plasma membrane"/>
    <property type="evidence" value="ECO:0007669"/>
    <property type="project" value="UniProtKB-SubCell"/>
</dbReference>
<evidence type="ECO:0000313" key="30">
    <source>
        <dbReference type="EMBL" id="ROK15840.1"/>
    </source>
</evidence>
<dbReference type="InterPro" id="IPR017441">
    <property type="entry name" value="Protein_kinase_ATP_BS"/>
</dbReference>
<evidence type="ECO:0000256" key="3">
    <source>
        <dbReference type="ARBA" id="ARBA00022475"/>
    </source>
</evidence>
<dbReference type="Pfam" id="PF07679">
    <property type="entry name" value="I-set"/>
    <property type="match status" value="2"/>
</dbReference>
<keyword evidence="7" id="KW-0053">Apoptosis</keyword>
<evidence type="ECO:0000256" key="12">
    <source>
        <dbReference type="ARBA" id="ARBA00022840"/>
    </source>
</evidence>
<feature type="domain" description="Protein kinase" evidence="28">
    <location>
        <begin position="545"/>
        <end position="787"/>
    </location>
</feature>
<dbReference type="SMART" id="SM00219">
    <property type="entry name" value="TyrKc"/>
    <property type="match status" value="1"/>
</dbReference>
<evidence type="ECO:0000256" key="4">
    <source>
        <dbReference type="ARBA" id="ARBA00022553"/>
    </source>
</evidence>
<evidence type="ECO:0000256" key="7">
    <source>
        <dbReference type="ARBA" id="ARBA00022703"/>
    </source>
</evidence>
<keyword evidence="6 27" id="KW-0812">Transmembrane</keyword>
<keyword evidence="12 23" id="KW-0067">ATP-binding</keyword>
<protein>
    <recommendedName>
        <fullName evidence="20">Fibroblast growth factor receptor 3</fullName>
        <ecNumber evidence="2">2.7.10.1</ecNumber>
    </recommendedName>
</protein>
<keyword evidence="3" id="KW-1003">Cell membrane</keyword>
<evidence type="ECO:0000259" key="28">
    <source>
        <dbReference type="PROSITE" id="PS50011"/>
    </source>
</evidence>
<evidence type="ECO:0000256" key="5">
    <source>
        <dbReference type="ARBA" id="ARBA00022679"/>
    </source>
</evidence>
<evidence type="ECO:0000256" key="14">
    <source>
        <dbReference type="ARBA" id="ARBA00023136"/>
    </source>
</evidence>
<evidence type="ECO:0000256" key="20">
    <source>
        <dbReference type="ARBA" id="ARBA00039657"/>
    </source>
</evidence>
<keyword evidence="4" id="KW-0597">Phosphoprotein</keyword>
<keyword evidence="5" id="KW-0808">Transferase</keyword>
<dbReference type="PIRSF" id="PIRSF000628">
    <property type="entry name" value="FGFR"/>
    <property type="match status" value="1"/>
</dbReference>
<feature type="binding site" evidence="23">
    <location>
        <position position="671"/>
    </location>
    <ligand>
        <name>ATP</name>
        <dbReference type="ChEBI" id="CHEBI:30616"/>
    </ligand>
</feature>
<evidence type="ECO:0000256" key="19">
    <source>
        <dbReference type="ARBA" id="ARBA00023319"/>
    </source>
</evidence>
<dbReference type="GO" id="GO:0043410">
    <property type="term" value="P:positive regulation of MAPK cascade"/>
    <property type="evidence" value="ECO:0007669"/>
    <property type="project" value="TreeGrafter"/>
</dbReference>
<evidence type="ECO:0000256" key="13">
    <source>
        <dbReference type="ARBA" id="ARBA00022989"/>
    </source>
</evidence>
<dbReference type="PROSITE" id="PS00107">
    <property type="entry name" value="PROTEIN_KINASE_ATP"/>
    <property type="match status" value="1"/>
</dbReference>
<feature type="transmembrane region" description="Helical" evidence="27">
    <location>
        <begin position="449"/>
        <end position="469"/>
    </location>
</feature>
<keyword evidence="14 27" id="KW-0472">Membrane</keyword>
<evidence type="ECO:0000256" key="23">
    <source>
        <dbReference type="PIRSR" id="PIRSR000628-2"/>
    </source>
</evidence>
<evidence type="ECO:0000256" key="22">
    <source>
        <dbReference type="PIRSR" id="PIRSR000628-1"/>
    </source>
</evidence>
<dbReference type="Proteomes" id="UP000281406">
    <property type="component" value="Unassembled WGS sequence"/>
</dbReference>
<dbReference type="InterPro" id="IPR036179">
    <property type="entry name" value="Ig-like_dom_sf"/>
</dbReference>
<feature type="compositionally biased region" description="Basic and acidic residues" evidence="26">
    <location>
        <begin position="197"/>
        <end position="212"/>
    </location>
</feature>
<feature type="binding site" evidence="23">
    <location>
        <position position="598"/>
    </location>
    <ligand>
        <name>ATP</name>
        <dbReference type="ChEBI" id="CHEBI:30616"/>
    </ligand>
</feature>
<evidence type="ECO:0000256" key="17">
    <source>
        <dbReference type="ARBA" id="ARBA00023170"/>
    </source>
</evidence>
<feature type="disulfide bond" evidence="24">
    <location>
        <begin position="27"/>
        <end position="79"/>
    </location>
</feature>
<dbReference type="InterPro" id="IPR013098">
    <property type="entry name" value="Ig_I-set"/>
</dbReference>
<feature type="domain" description="Ig-like" evidence="29">
    <location>
        <begin position="7"/>
        <end position="95"/>
    </location>
</feature>
<dbReference type="GO" id="GO:0005524">
    <property type="term" value="F:ATP binding"/>
    <property type="evidence" value="ECO:0007669"/>
    <property type="project" value="UniProtKB-UniRule"/>
</dbReference>
<feature type="binding site" evidence="23 25">
    <location>
        <position position="581"/>
    </location>
    <ligand>
        <name>ATP</name>
        <dbReference type="ChEBI" id="CHEBI:30616"/>
    </ligand>
</feature>
<dbReference type="Pfam" id="PF07714">
    <property type="entry name" value="PK_Tyr_Ser-Thr"/>
    <property type="match status" value="1"/>
</dbReference>
<keyword evidence="11" id="KW-0418">Kinase</keyword>
<dbReference type="InterPro" id="IPR003598">
    <property type="entry name" value="Ig_sub2"/>
</dbReference>
<accession>A0A3N0XX15</accession>
<dbReference type="FunFam" id="2.60.40.10:FF:000016">
    <property type="entry name" value="Fibroblast growth factor receptor"/>
    <property type="match status" value="1"/>
</dbReference>
<feature type="region of interest" description="Disordered" evidence="26">
    <location>
        <begin position="272"/>
        <end position="316"/>
    </location>
</feature>
<dbReference type="EC" id="2.7.10.1" evidence="2"/>
<evidence type="ECO:0000256" key="18">
    <source>
        <dbReference type="ARBA" id="ARBA00023180"/>
    </source>
</evidence>
<keyword evidence="10 25" id="KW-0547">Nucleotide-binding</keyword>
<sequence>APFWTRPDRMEKKLLAVPAANTVKFRCPAAGNPTPTIHWLKNGKEFKGEQRMGGIKLRDQQWSLVMESAVPSDRGNYTCVVQNKYGTIKHTYQLDVLERSPHRPILQAGLPANQTVVVGSDVEFHCKVYSDAQPHIQWLKHIEVNGSQYGPNGSPYVNILKRSERGGRHLFWAKLTAAVASRRETAISCAAPLSLQRRREGKREEAPEKAMEKLSAGSEGRAESAGRGGECVGWPDRHAILDSHIIETVFYWEPLAGFSLPRSFICAPSKAFPSPPRPRVLSDRSYVAQRLRSRERSETENKANEPSERNTETDTSFVSNVKEAHDTLTLYNVSEKDAGQYWCRAHNFLGISENTFWLTVSQPGRWDLWVTGDGLTDLLSFRSSSRCWTAGINTTDKELEILYLTNVSFEDAGQYTCLAGNSIGYNHHSAWLTVLPAVEMEREDDYADILIYVTGCVLFILTMVIIILCRMRMNTQKTLPAPPVQKLSKFPLKRQVSLESNSSMNSNTPLVRIARLSSSDGPMLPNVSELELPSDPKWEFPRTKLTLGKPLGEGCFGQVVMAEAIGIDKEKPNKPLTVAVKMLKGPLYVLVEYASKGNLREYLRARRPPGMDYSFDTCKIPNETLTFKDLVSCAYQVARGMEYLASKKCIHRDLAARNVLVTEDNVMKIADFGLARDVHNIDYYKKTTNGRLPVKWMAPEALFDRVYTHQSDVWSYGVLLWEIFTLGGSPYPGIPVEELFKLLKEGHRMDKPANCTHELYMIMRECWHAVPSQRPTFRQLVEDHDRVLSMTSTDEYLDLSVPFEQYSPTCPDSNSTCSSGDDSVFAHDSLPDEPCLPKHHHHSNGVIRT</sequence>
<proteinExistence type="predicted"/>
<comment type="subcellular location">
    <subcellularLocation>
        <location evidence="1">Cell membrane</location>
        <topology evidence="1">Single-pass type I membrane protein</topology>
    </subcellularLocation>
</comment>
<evidence type="ECO:0000256" key="11">
    <source>
        <dbReference type="ARBA" id="ARBA00022777"/>
    </source>
</evidence>
<dbReference type="PRINTS" id="PR00109">
    <property type="entry name" value="TYRKINASE"/>
</dbReference>
<dbReference type="InterPro" id="IPR016248">
    <property type="entry name" value="FGF_rcpt_fam"/>
</dbReference>
<name>A0A3N0XX15_ANAGA</name>
<evidence type="ECO:0000256" key="10">
    <source>
        <dbReference type="ARBA" id="ARBA00022741"/>
    </source>
</evidence>